<dbReference type="Proteomes" id="UP000321175">
    <property type="component" value="Unassembled WGS sequence"/>
</dbReference>
<keyword evidence="1" id="KW-0472">Membrane</keyword>
<dbReference type="RefSeq" id="WP_161370165.1">
    <property type="nucleotide sequence ID" value="NZ_WXOQ01000001.1"/>
</dbReference>
<keyword evidence="1" id="KW-0812">Transmembrane</keyword>
<feature type="transmembrane region" description="Helical" evidence="1">
    <location>
        <begin position="7"/>
        <end position="35"/>
    </location>
</feature>
<keyword evidence="3" id="KW-1185">Reference proteome</keyword>
<name>A0ABQ0V8X5_ENTMU</name>
<keyword evidence="1" id="KW-1133">Transmembrane helix</keyword>
<proteinExistence type="predicted"/>
<organism evidence="2 3">
    <name type="scientific">Enterococcus mundtii</name>
    <dbReference type="NCBI Taxonomy" id="53346"/>
    <lineage>
        <taxon>Bacteria</taxon>
        <taxon>Bacillati</taxon>
        <taxon>Bacillota</taxon>
        <taxon>Bacilli</taxon>
        <taxon>Lactobacillales</taxon>
        <taxon>Enterococcaceae</taxon>
        <taxon>Enterococcus</taxon>
    </lineage>
</organism>
<evidence type="ECO:0000256" key="1">
    <source>
        <dbReference type="SAM" id="Phobius"/>
    </source>
</evidence>
<evidence type="ECO:0000313" key="3">
    <source>
        <dbReference type="Proteomes" id="UP000321175"/>
    </source>
</evidence>
<gene>
    <name evidence="2" type="ORF">EMU01_00960</name>
</gene>
<sequence length="72" mass="8051">MDLRSSFLLFSACEVGTLATWGVSQILAYLLLGAVFFRYNLFKMAFFGLDNQEDLPVLASIILLQLGLLTIF</sequence>
<dbReference type="EMBL" id="BJWA01000001">
    <property type="protein sequence ID" value="GEL78952.1"/>
    <property type="molecule type" value="Genomic_DNA"/>
</dbReference>
<evidence type="ECO:0000313" key="2">
    <source>
        <dbReference type="EMBL" id="GEL78952.1"/>
    </source>
</evidence>
<comment type="caution">
    <text evidence="2">The sequence shown here is derived from an EMBL/GenBank/DDBJ whole genome shotgun (WGS) entry which is preliminary data.</text>
</comment>
<reference evidence="2 3" key="1">
    <citation type="submission" date="2019-07" db="EMBL/GenBank/DDBJ databases">
        <title>Whole genome shotgun sequence of Enterococcus mundtii NBRC 100490.</title>
        <authorList>
            <person name="Hosoyama A."/>
            <person name="Uohara A."/>
            <person name="Ohji S."/>
            <person name="Ichikawa N."/>
        </authorList>
    </citation>
    <scope>NUCLEOTIDE SEQUENCE [LARGE SCALE GENOMIC DNA]</scope>
    <source>
        <strain evidence="2 3">NBRC 100490</strain>
    </source>
</reference>
<accession>A0ABQ0V8X5</accession>
<protein>
    <submittedName>
        <fullName evidence="2">Uncharacterized protein</fullName>
    </submittedName>
</protein>